<keyword evidence="2" id="KW-0378">Hydrolase</keyword>
<dbReference type="STRING" id="1306953.J121_923"/>
<dbReference type="InterPro" id="IPR000073">
    <property type="entry name" value="AB_hydrolase_1"/>
</dbReference>
<dbReference type="PATRIC" id="fig|1306953.7.peg.942"/>
<organism evidence="2 3">
    <name type="scientific">Qipengyuania citrea LAMA 915</name>
    <dbReference type="NCBI Taxonomy" id="1306953"/>
    <lineage>
        <taxon>Bacteria</taxon>
        <taxon>Pseudomonadati</taxon>
        <taxon>Pseudomonadota</taxon>
        <taxon>Alphaproteobacteria</taxon>
        <taxon>Sphingomonadales</taxon>
        <taxon>Erythrobacteraceae</taxon>
        <taxon>Qipengyuania</taxon>
    </lineage>
</organism>
<dbReference type="InterPro" id="IPR029058">
    <property type="entry name" value="AB_hydrolase_fold"/>
</dbReference>
<dbReference type="RefSeq" id="WP_006834196.1">
    <property type="nucleotide sequence ID" value="NZ_JYNE01000018.1"/>
</dbReference>
<dbReference type="PANTHER" id="PTHR43194:SF2">
    <property type="entry name" value="PEROXISOMAL MEMBRANE PROTEIN LPX1"/>
    <property type="match status" value="1"/>
</dbReference>
<sequence>MQSQTFHIGGNGGISIAAEATGNADALPVLLAHGGGQTRHAWKRVTADLANAGFRPIAIDMRGHGDSEWSAEGAYETRDFASDLVAIASKMDRKPALVGASLGGLAGLIAEGHLAPGRFASLTLVDIAPRMETGGVMRVVGFMEEHVETGFSSPDEAAEVIARYMPHRRKRGAGKGLRRYLREKEDGRYYWHWDPAFIRNITLAKRSDPAHQERQFDALNDAASRLSLPLHIIRGGSSDLVSEDAVAQLLELVPHAEYTDIAEATHMVVGDANDAFSAAILDFLKRNHSPQGAVT</sequence>
<protein>
    <submittedName>
        <fullName evidence="2">Hydrolase</fullName>
    </submittedName>
</protein>
<evidence type="ECO:0000313" key="2">
    <source>
        <dbReference type="EMBL" id="KNH02958.1"/>
    </source>
</evidence>
<feature type="domain" description="AB hydrolase-1" evidence="1">
    <location>
        <begin position="28"/>
        <end position="269"/>
    </location>
</feature>
<dbReference type="Pfam" id="PF00561">
    <property type="entry name" value="Abhydrolase_1"/>
    <property type="match status" value="1"/>
</dbReference>
<name>A0A0L1KG61_9SPHN</name>
<evidence type="ECO:0000313" key="3">
    <source>
        <dbReference type="Proteomes" id="UP000037446"/>
    </source>
</evidence>
<dbReference type="PANTHER" id="PTHR43194">
    <property type="entry name" value="HYDROLASE ALPHA/BETA FOLD FAMILY"/>
    <property type="match status" value="1"/>
</dbReference>
<accession>A0A0L1KG61</accession>
<dbReference type="AlphaFoldDB" id="A0A0L1KG61"/>
<evidence type="ECO:0000259" key="1">
    <source>
        <dbReference type="Pfam" id="PF00561"/>
    </source>
</evidence>
<dbReference type="InterPro" id="IPR050228">
    <property type="entry name" value="Carboxylesterase_BioH"/>
</dbReference>
<dbReference type="SUPFAM" id="SSF53474">
    <property type="entry name" value="alpha/beta-Hydrolases"/>
    <property type="match status" value="1"/>
</dbReference>
<dbReference type="Gene3D" id="3.40.50.1820">
    <property type="entry name" value="alpha/beta hydrolase"/>
    <property type="match status" value="1"/>
</dbReference>
<proteinExistence type="predicted"/>
<dbReference type="Proteomes" id="UP000037446">
    <property type="component" value="Unassembled WGS sequence"/>
</dbReference>
<dbReference type="GO" id="GO:0016787">
    <property type="term" value="F:hydrolase activity"/>
    <property type="evidence" value="ECO:0007669"/>
    <property type="project" value="UniProtKB-KW"/>
</dbReference>
<dbReference type="EMBL" id="JYNE01000018">
    <property type="protein sequence ID" value="KNH02958.1"/>
    <property type="molecule type" value="Genomic_DNA"/>
</dbReference>
<comment type="caution">
    <text evidence="2">The sequence shown here is derived from an EMBL/GenBank/DDBJ whole genome shotgun (WGS) entry which is preliminary data.</text>
</comment>
<reference evidence="3" key="1">
    <citation type="submission" date="2015-02" db="EMBL/GenBank/DDBJ databases">
        <authorList>
            <person name="Lima A.O."/>
            <person name="Cabral A."/>
            <person name="Porto L.M."/>
            <person name="Silva M.A."/>
        </authorList>
    </citation>
    <scope>NUCLEOTIDE SEQUENCE [LARGE SCALE GENOMIC DNA]</scope>
    <source>
        <strain evidence="3">LAMA 915</strain>
    </source>
</reference>
<gene>
    <name evidence="2" type="ORF">J121_923</name>
</gene>